<name>A0ABY3PI37_9CYAN</name>
<organism evidence="10 11">
    <name type="scientific">Gloeobacter morelensis MG652769</name>
    <dbReference type="NCBI Taxonomy" id="2781736"/>
    <lineage>
        <taxon>Bacteria</taxon>
        <taxon>Bacillati</taxon>
        <taxon>Cyanobacteriota</taxon>
        <taxon>Cyanophyceae</taxon>
        <taxon>Gloeobacterales</taxon>
        <taxon>Gloeobacteraceae</taxon>
        <taxon>Gloeobacter</taxon>
        <taxon>Gloeobacter morelensis</taxon>
    </lineage>
</organism>
<dbReference type="CDD" id="cd18544">
    <property type="entry name" value="ABC_6TM_TmrA_like"/>
    <property type="match status" value="1"/>
</dbReference>
<dbReference type="InterPro" id="IPR027417">
    <property type="entry name" value="P-loop_NTPase"/>
</dbReference>
<dbReference type="SUPFAM" id="SSF52540">
    <property type="entry name" value="P-loop containing nucleoside triphosphate hydrolases"/>
    <property type="match status" value="1"/>
</dbReference>
<dbReference type="RefSeq" id="WP_230840213.1">
    <property type="nucleotide sequence ID" value="NZ_CP063845.1"/>
</dbReference>
<dbReference type="InterPro" id="IPR036640">
    <property type="entry name" value="ABC1_TM_sf"/>
</dbReference>
<dbReference type="Pfam" id="PF00005">
    <property type="entry name" value="ABC_tran"/>
    <property type="match status" value="1"/>
</dbReference>
<evidence type="ECO:0000259" key="9">
    <source>
        <dbReference type="PROSITE" id="PS50929"/>
    </source>
</evidence>
<dbReference type="EMBL" id="CP063845">
    <property type="protein sequence ID" value="UFP93213.1"/>
    <property type="molecule type" value="Genomic_DNA"/>
</dbReference>
<reference evidence="10 11" key="1">
    <citation type="journal article" date="2021" name="Genome Biol. Evol.">
        <title>Complete Genome Sequencing of a Novel Gloeobacter Species from a Waterfall Cave in Mexico.</title>
        <authorList>
            <person name="Saw J.H."/>
            <person name="Cardona T."/>
            <person name="Montejano G."/>
        </authorList>
    </citation>
    <scope>NUCLEOTIDE SEQUENCE [LARGE SCALE GENOMIC DNA]</scope>
    <source>
        <strain evidence="10">MG652769</strain>
    </source>
</reference>
<accession>A0ABY3PI37</accession>
<evidence type="ECO:0000313" key="11">
    <source>
        <dbReference type="Proteomes" id="UP001054846"/>
    </source>
</evidence>
<dbReference type="CDD" id="cd03254">
    <property type="entry name" value="ABCC_Glucan_exporter_like"/>
    <property type="match status" value="1"/>
</dbReference>
<dbReference type="InterPro" id="IPR003593">
    <property type="entry name" value="AAA+_ATPase"/>
</dbReference>
<dbReference type="Gene3D" id="3.40.50.300">
    <property type="entry name" value="P-loop containing nucleotide triphosphate hydrolases"/>
    <property type="match status" value="1"/>
</dbReference>
<keyword evidence="2 7" id="KW-0812">Transmembrane</keyword>
<keyword evidence="11" id="KW-1185">Reference proteome</keyword>
<evidence type="ECO:0000256" key="3">
    <source>
        <dbReference type="ARBA" id="ARBA00022741"/>
    </source>
</evidence>
<dbReference type="PROSITE" id="PS00211">
    <property type="entry name" value="ABC_TRANSPORTER_1"/>
    <property type="match status" value="1"/>
</dbReference>
<sequence>MSEAAYSQPGERRNWELLKRVWPFARRQVRLFVLALVMLPPLAAASAIGPILIQRAIDGPARTGDIAGLHWLAFLFALAVVVRLGLQAWQGYLLQQAGQRMTADIRSALFDHVTRLSSSYFSRTPVGKLITRLTSDVEALGEVFSTGGVGILSDAVSIVIVAAFMFTLRWDLALVVVVLLFPITAIVIWFQNTYRAANSRVRETLSNLNAILQENLIGVNVVQMFRREGRNAEQFDRVNREYIKSVDETILYDSALSAVMEWISLVAIAGVLWYGGGQVLQNAITFGTLVAFIQYAQRLFDPIRQLGERFTSIQSGFTSLERITGILDEPIEIKDQEQPLQLPADGTGEVTFQNVWFAYKADEYVLKNVSFTIKPGQTVALVGPTGSGKSTIIRLLCRLYEPTQGRILIDGVDIRLIAQEELRRRIGVILQEGFLFSGDINSNIALGEPFSEAEIQQAARSMNVDRFIRDLPNGYKTQVRERGNNLSSGQKQLLAFARAAVRNPRILILDEATASLDVGTEAIIQQDLGRLLAGRTCIMIAHRLSTIRDVDRILVLRKGELVEDGSHEQLLAQHGLYESLYKLQALAS</sequence>
<keyword evidence="5 7" id="KW-1133">Transmembrane helix</keyword>
<dbReference type="Proteomes" id="UP001054846">
    <property type="component" value="Chromosome"/>
</dbReference>
<feature type="transmembrane region" description="Helical" evidence="7">
    <location>
        <begin position="172"/>
        <end position="190"/>
    </location>
</feature>
<dbReference type="PROSITE" id="PS50893">
    <property type="entry name" value="ABC_TRANSPORTER_2"/>
    <property type="match status" value="1"/>
</dbReference>
<feature type="transmembrane region" description="Helical" evidence="7">
    <location>
        <begin position="250"/>
        <end position="273"/>
    </location>
</feature>
<dbReference type="Gene3D" id="1.20.1560.10">
    <property type="entry name" value="ABC transporter type 1, transmembrane domain"/>
    <property type="match status" value="1"/>
</dbReference>
<feature type="transmembrane region" description="Helical" evidence="7">
    <location>
        <begin position="68"/>
        <end position="86"/>
    </location>
</feature>
<evidence type="ECO:0000313" key="10">
    <source>
        <dbReference type="EMBL" id="UFP93213.1"/>
    </source>
</evidence>
<feature type="domain" description="ABC transporter" evidence="8">
    <location>
        <begin position="350"/>
        <end position="583"/>
    </location>
</feature>
<proteinExistence type="predicted"/>
<dbReference type="InterPro" id="IPR017871">
    <property type="entry name" value="ABC_transporter-like_CS"/>
</dbReference>
<dbReference type="PANTHER" id="PTHR43394:SF1">
    <property type="entry name" value="ATP-BINDING CASSETTE SUB-FAMILY B MEMBER 10, MITOCHONDRIAL"/>
    <property type="match status" value="1"/>
</dbReference>
<protein>
    <submittedName>
        <fullName evidence="10">ABC transporter ATP-binding protein</fullName>
    </submittedName>
</protein>
<evidence type="ECO:0000256" key="4">
    <source>
        <dbReference type="ARBA" id="ARBA00022840"/>
    </source>
</evidence>
<dbReference type="PANTHER" id="PTHR43394">
    <property type="entry name" value="ATP-DEPENDENT PERMEASE MDL1, MITOCHONDRIAL"/>
    <property type="match status" value="1"/>
</dbReference>
<evidence type="ECO:0000256" key="5">
    <source>
        <dbReference type="ARBA" id="ARBA00022989"/>
    </source>
</evidence>
<evidence type="ECO:0000256" key="7">
    <source>
        <dbReference type="SAM" id="Phobius"/>
    </source>
</evidence>
<evidence type="ECO:0000256" key="2">
    <source>
        <dbReference type="ARBA" id="ARBA00022692"/>
    </source>
</evidence>
<dbReference type="Pfam" id="PF00664">
    <property type="entry name" value="ABC_membrane"/>
    <property type="match status" value="1"/>
</dbReference>
<dbReference type="SUPFAM" id="SSF90123">
    <property type="entry name" value="ABC transporter transmembrane region"/>
    <property type="match status" value="1"/>
</dbReference>
<dbReference type="InterPro" id="IPR011527">
    <property type="entry name" value="ABC1_TM_dom"/>
</dbReference>
<keyword evidence="6 7" id="KW-0472">Membrane</keyword>
<dbReference type="GO" id="GO:0005524">
    <property type="term" value="F:ATP binding"/>
    <property type="evidence" value="ECO:0007669"/>
    <property type="project" value="UniProtKB-KW"/>
</dbReference>
<evidence type="ECO:0000259" key="8">
    <source>
        <dbReference type="PROSITE" id="PS50893"/>
    </source>
</evidence>
<feature type="transmembrane region" description="Helical" evidence="7">
    <location>
        <begin position="29"/>
        <end position="53"/>
    </location>
</feature>
<dbReference type="PROSITE" id="PS50929">
    <property type="entry name" value="ABC_TM1F"/>
    <property type="match status" value="1"/>
</dbReference>
<evidence type="ECO:0000256" key="6">
    <source>
        <dbReference type="ARBA" id="ARBA00023136"/>
    </source>
</evidence>
<keyword evidence="4 10" id="KW-0067">ATP-binding</keyword>
<feature type="domain" description="ABC transmembrane type-1" evidence="9">
    <location>
        <begin position="43"/>
        <end position="315"/>
    </location>
</feature>
<comment type="subcellular location">
    <subcellularLocation>
        <location evidence="1">Cell membrane</location>
        <topology evidence="1">Multi-pass membrane protein</topology>
    </subcellularLocation>
</comment>
<dbReference type="InterPro" id="IPR039421">
    <property type="entry name" value="Type_1_exporter"/>
</dbReference>
<feature type="transmembrane region" description="Helical" evidence="7">
    <location>
        <begin position="143"/>
        <end position="166"/>
    </location>
</feature>
<gene>
    <name evidence="10" type="ORF">ISF26_15535</name>
</gene>
<dbReference type="InterPro" id="IPR003439">
    <property type="entry name" value="ABC_transporter-like_ATP-bd"/>
</dbReference>
<evidence type="ECO:0000256" key="1">
    <source>
        <dbReference type="ARBA" id="ARBA00004651"/>
    </source>
</evidence>
<dbReference type="SMART" id="SM00382">
    <property type="entry name" value="AAA"/>
    <property type="match status" value="1"/>
</dbReference>
<keyword evidence="3" id="KW-0547">Nucleotide-binding</keyword>